<gene>
    <name evidence="11" type="ORF">D3Y57_06440</name>
</gene>
<keyword evidence="6" id="KW-0997">Cell inner membrane</keyword>
<evidence type="ECO:0000313" key="12">
    <source>
        <dbReference type="Proteomes" id="UP000276254"/>
    </source>
</evidence>
<dbReference type="Proteomes" id="UP000276254">
    <property type="component" value="Chromosome"/>
</dbReference>
<dbReference type="OrthoDB" id="7477467at2"/>
<evidence type="ECO:0000256" key="9">
    <source>
        <dbReference type="ARBA" id="ARBA00023136"/>
    </source>
</evidence>
<evidence type="ECO:0000256" key="1">
    <source>
        <dbReference type="ARBA" id="ARBA00004533"/>
    </source>
</evidence>
<dbReference type="GO" id="GO:0005886">
    <property type="term" value="C:plasma membrane"/>
    <property type="evidence" value="ECO:0007669"/>
    <property type="project" value="UniProtKB-SubCell"/>
</dbReference>
<evidence type="ECO:0000256" key="6">
    <source>
        <dbReference type="ARBA" id="ARBA00022519"/>
    </source>
</evidence>
<keyword evidence="4" id="KW-0813">Transport</keyword>
<protein>
    <recommendedName>
        <fullName evidence="3">Type II secretion system protein N</fullName>
    </recommendedName>
    <alternativeName>
        <fullName evidence="10">General secretion pathway protein N</fullName>
    </alternativeName>
</protein>
<proteinExistence type="inferred from homology"/>
<dbReference type="InterPro" id="IPR022792">
    <property type="entry name" value="T2SS_protein-GspN"/>
</dbReference>
<organism evidence="11 12">
    <name type="scientific">Sphingomonas paeninsulae</name>
    <dbReference type="NCBI Taxonomy" id="2319844"/>
    <lineage>
        <taxon>Bacteria</taxon>
        <taxon>Pseudomonadati</taxon>
        <taxon>Pseudomonadota</taxon>
        <taxon>Alphaproteobacteria</taxon>
        <taxon>Sphingomonadales</taxon>
        <taxon>Sphingomonadaceae</taxon>
        <taxon>Sphingomonas</taxon>
    </lineage>
</organism>
<evidence type="ECO:0000256" key="3">
    <source>
        <dbReference type="ARBA" id="ARBA00021563"/>
    </source>
</evidence>
<dbReference type="AlphaFoldDB" id="A0A494TEH5"/>
<evidence type="ECO:0000313" key="11">
    <source>
        <dbReference type="EMBL" id="AYJ85672.1"/>
    </source>
</evidence>
<reference evidence="11 12" key="1">
    <citation type="submission" date="2018-09" db="EMBL/GenBank/DDBJ databases">
        <title>Sphingomonas peninsula sp. nov., isolated from fildes peninsula, Antarctic soil.</title>
        <authorList>
            <person name="Yingchao G."/>
        </authorList>
    </citation>
    <scope>NUCLEOTIDE SEQUENCE [LARGE SCALE GENOMIC DNA]</scope>
    <source>
        <strain evidence="11 12">YZ-8</strain>
    </source>
</reference>
<comment type="subcellular location">
    <subcellularLocation>
        <location evidence="1">Cell inner membrane</location>
    </subcellularLocation>
</comment>
<dbReference type="GO" id="GO:0015628">
    <property type="term" value="P:protein secretion by the type II secretion system"/>
    <property type="evidence" value="ECO:0007669"/>
    <property type="project" value="InterPro"/>
</dbReference>
<keyword evidence="9" id="KW-0472">Membrane</keyword>
<dbReference type="KEGG" id="spha:D3Y57_06440"/>
<evidence type="ECO:0000256" key="4">
    <source>
        <dbReference type="ARBA" id="ARBA00022448"/>
    </source>
</evidence>
<name>A0A494TEH5_SPHPE</name>
<accession>A0A494TEH5</accession>
<evidence type="ECO:0000256" key="2">
    <source>
        <dbReference type="ARBA" id="ARBA00007208"/>
    </source>
</evidence>
<dbReference type="Pfam" id="PF01203">
    <property type="entry name" value="T2SSN"/>
    <property type="match status" value="1"/>
</dbReference>
<evidence type="ECO:0000256" key="5">
    <source>
        <dbReference type="ARBA" id="ARBA00022475"/>
    </source>
</evidence>
<keyword evidence="7" id="KW-0812">Transmembrane</keyword>
<comment type="similarity">
    <text evidence="2">Belongs to the GSP N family.</text>
</comment>
<evidence type="ECO:0000256" key="10">
    <source>
        <dbReference type="ARBA" id="ARBA00030772"/>
    </source>
</evidence>
<keyword evidence="8" id="KW-0653">Protein transport</keyword>
<evidence type="ECO:0000256" key="7">
    <source>
        <dbReference type="ARBA" id="ARBA00022692"/>
    </source>
</evidence>
<dbReference type="EMBL" id="CP032829">
    <property type="protein sequence ID" value="AYJ85672.1"/>
    <property type="molecule type" value="Genomic_DNA"/>
</dbReference>
<keyword evidence="5" id="KW-1003">Cell membrane</keyword>
<keyword evidence="12" id="KW-1185">Reference proteome</keyword>
<sequence>MLVRCHTHRGADCSVSSWCRYRSVGARQNGTHCSGASGTIWSGSLTDASFGPVPLGDLKTGLRPLALLAGRAEFGMSGNAGEGRLIAAHGLTGIAQVAAKLNVAQAFAPLSLDSFSLNEVTVTFSGDRCASADGRVRATFSGELGRTELAVLTGTARCDAGELILPLVSQSALQRLTLRISGQGQWRAVLAVRTTDPATIAKLASNGFAPLAGGYVLHLSGRL</sequence>
<dbReference type="GO" id="GO:0015627">
    <property type="term" value="C:type II protein secretion system complex"/>
    <property type="evidence" value="ECO:0007669"/>
    <property type="project" value="InterPro"/>
</dbReference>
<evidence type="ECO:0000256" key="8">
    <source>
        <dbReference type="ARBA" id="ARBA00022927"/>
    </source>
</evidence>